<evidence type="ECO:0000256" key="1">
    <source>
        <dbReference type="ARBA" id="ARBA00004141"/>
    </source>
</evidence>
<evidence type="ECO:0000313" key="9">
    <source>
        <dbReference type="EMBL" id="CAJ17938.1"/>
    </source>
</evidence>
<keyword evidence="4" id="KW-0029">Amino-acid transport</keyword>
<dbReference type="AlphaFoldDB" id="Q3LBL1"/>
<dbReference type="InterPro" id="IPR043429">
    <property type="entry name" value="ArtM/GltK/GlnP/TcyL/YhdX-like"/>
</dbReference>
<evidence type="ECO:0000256" key="3">
    <source>
        <dbReference type="ARBA" id="ARBA00022692"/>
    </source>
</evidence>
<dbReference type="Gene3D" id="1.10.3720.10">
    <property type="entry name" value="MetI-like"/>
    <property type="match status" value="1"/>
</dbReference>
<dbReference type="SUPFAM" id="SSF161098">
    <property type="entry name" value="MetI-like"/>
    <property type="match status" value="1"/>
</dbReference>
<accession>Q3LBL1</accession>
<feature type="domain" description="ABC transmembrane type-1" evidence="8">
    <location>
        <begin position="133"/>
        <end position="342"/>
    </location>
</feature>
<evidence type="ECO:0000256" key="4">
    <source>
        <dbReference type="ARBA" id="ARBA00022970"/>
    </source>
</evidence>
<protein>
    <submittedName>
        <fullName evidence="9">Amino acid ABC transporter, substrate binding component</fullName>
    </submittedName>
</protein>
<evidence type="ECO:0000256" key="6">
    <source>
        <dbReference type="ARBA" id="ARBA00023136"/>
    </source>
</evidence>
<organism evidence="9">
    <name type="scientific">Candidatus Phytoplasma solani</name>
    <dbReference type="NCBI Taxonomy" id="69896"/>
    <lineage>
        <taxon>Bacteria</taxon>
        <taxon>Bacillati</taxon>
        <taxon>Mycoplasmatota</taxon>
        <taxon>Mollicutes</taxon>
        <taxon>Acholeplasmatales</taxon>
        <taxon>Acholeplasmataceae</taxon>
        <taxon>Candidatus Phytoplasma</taxon>
        <taxon>16SrXII (Stolbur group)</taxon>
    </lineage>
</organism>
<dbReference type="PANTHER" id="PTHR30614:SF20">
    <property type="entry name" value="GLUTAMINE TRANSPORT SYSTEM PERMEASE PROTEIN GLNP"/>
    <property type="match status" value="1"/>
</dbReference>
<keyword evidence="6 7" id="KW-0472">Membrane</keyword>
<reference evidence="9" key="1">
    <citation type="journal article" date="2006" name="Appl. Environ. Microbiol.">
        <title>Stolbur phytoplasma genome survey achieved using a suppression subtractive hybridization approach with high specificity.</title>
        <authorList>
            <person name="Cimerman A."/>
            <person name="Arnaud G."/>
            <person name="Foissac X."/>
        </authorList>
    </citation>
    <scope>NUCLEOTIDE SEQUENCE</scope>
</reference>
<feature type="transmembrane region" description="Helical" evidence="7">
    <location>
        <begin position="180"/>
        <end position="201"/>
    </location>
</feature>
<feature type="transmembrane region" description="Helical" evidence="7">
    <location>
        <begin position="137"/>
        <end position="159"/>
    </location>
</feature>
<gene>
    <name evidence="9" type="primary">artI</name>
</gene>
<feature type="non-terminal residue" evidence="9">
    <location>
        <position position="1"/>
    </location>
</feature>
<dbReference type="GO" id="GO:0006865">
    <property type="term" value="P:amino acid transport"/>
    <property type="evidence" value="ECO:0007669"/>
    <property type="project" value="UniProtKB-KW"/>
</dbReference>
<sequence>TSECFLLVKDKIVDGFITDDLIIKALFQKHNQEFKKFKLTLQETIPPYGIFIKKNNKSVKELIEKGIKTAIQENQEKLDDINSNIEQITDYYEKNFVPPAFGDYIQINEKLETTNKTNLDDKIQKILKTFPSYAKSFVNSLVVAIDSVVLGFLLSLLLVKAKILVNYYRQTQKKALMKMYQTFSFVIDRFVSFLNAIPISIQSLLVFNFITTIESFKNIKIAFSASLIVLLLNTIANLIQIMMHNINLLDKGQIEAGYALGMTQKQVFNCIIFEQSIKKTYPAVGKQFITNIKDTSLFSIIGFSSLLWQAQSNASVDLDIWTPYIIVCCVYLIIVFITNFILKILNRNKI</sequence>
<dbReference type="Gene3D" id="3.40.190.10">
    <property type="entry name" value="Periplasmic binding protein-like II"/>
    <property type="match status" value="2"/>
</dbReference>
<dbReference type="GO" id="GO:0055085">
    <property type="term" value="P:transmembrane transport"/>
    <property type="evidence" value="ECO:0007669"/>
    <property type="project" value="InterPro"/>
</dbReference>
<feature type="transmembrane region" description="Helical" evidence="7">
    <location>
        <begin position="221"/>
        <end position="239"/>
    </location>
</feature>
<evidence type="ECO:0000256" key="2">
    <source>
        <dbReference type="ARBA" id="ARBA00010072"/>
    </source>
</evidence>
<dbReference type="Pfam" id="PF00528">
    <property type="entry name" value="BPD_transp_1"/>
    <property type="match status" value="1"/>
</dbReference>
<comment type="subcellular location">
    <subcellularLocation>
        <location evidence="7">Cell membrane</location>
        <topology evidence="7">Multi-pass membrane protein</topology>
    </subcellularLocation>
    <subcellularLocation>
        <location evidence="1">Membrane</location>
        <topology evidence="1">Multi-pass membrane protein</topology>
    </subcellularLocation>
</comment>
<evidence type="ECO:0000256" key="5">
    <source>
        <dbReference type="ARBA" id="ARBA00022989"/>
    </source>
</evidence>
<comment type="similarity">
    <text evidence="2">Belongs to the binding-protein-dependent transport system permease family. HisMQ subfamily.</text>
</comment>
<keyword evidence="7" id="KW-0813">Transport</keyword>
<proteinExistence type="inferred from homology"/>
<feature type="transmembrane region" description="Helical" evidence="7">
    <location>
        <begin position="320"/>
        <end position="342"/>
    </location>
</feature>
<name>Q3LBL1_9MOLU</name>
<keyword evidence="5 7" id="KW-1133">Transmembrane helix</keyword>
<dbReference type="InterPro" id="IPR000515">
    <property type="entry name" value="MetI-like"/>
</dbReference>
<dbReference type="EMBL" id="AJ970679">
    <property type="protein sequence ID" value="CAJ17938.1"/>
    <property type="molecule type" value="Genomic_DNA"/>
</dbReference>
<evidence type="ECO:0000256" key="7">
    <source>
        <dbReference type="RuleBase" id="RU363032"/>
    </source>
</evidence>
<dbReference type="PANTHER" id="PTHR30614">
    <property type="entry name" value="MEMBRANE COMPONENT OF AMINO ACID ABC TRANSPORTER"/>
    <property type="match status" value="1"/>
</dbReference>
<dbReference type="PROSITE" id="PS50928">
    <property type="entry name" value="ABC_TM1"/>
    <property type="match status" value="1"/>
</dbReference>
<dbReference type="InterPro" id="IPR035906">
    <property type="entry name" value="MetI-like_sf"/>
</dbReference>
<evidence type="ECO:0000259" key="8">
    <source>
        <dbReference type="PROSITE" id="PS50928"/>
    </source>
</evidence>
<dbReference type="CDD" id="cd06261">
    <property type="entry name" value="TM_PBP2"/>
    <property type="match status" value="1"/>
</dbReference>
<dbReference type="GO" id="GO:0005886">
    <property type="term" value="C:plasma membrane"/>
    <property type="evidence" value="ECO:0007669"/>
    <property type="project" value="UniProtKB-SubCell"/>
</dbReference>
<keyword evidence="3 7" id="KW-0812">Transmembrane</keyword>